<protein>
    <recommendedName>
        <fullName evidence="6">Ig-like domain-containing protein</fullName>
    </recommendedName>
</protein>
<reference evidence="7 8" key="1">
    <citation type="submission" date="2020-04" db="EMBL/GenBank/DDBJ databases">
        <title>Chromosome-level genome assembly of a cyprinid fish Onychostoma macrolepis by integration of Nanopore Sequencing, Bionano and Hi-C technology.</title>
        <authorList>
            <person name="Wang D."/>
        </authorList>
    </citation>
    <scope>NUCLEOTIDE SEQUENCE [LARGE SCALE GENOMIC DNA]</scope>
    <source>
        <strain evidence="7">SWU-2019</strain>
        <tissue evidence="7">Muscle</tissue>
    </source>
</reference>
<keyword evidence="8" id="KW-1185">Reference proteome</keyword>
<dbReference type="InterPro" id="IPR007110">
    <property type="entry name" value="Ig-like_dom"/>
</dbReference>
<evidence type="ECO:0000259" key="6">
    <source>
        <dbReference type="PROSITE" id="PS50835"/>
    </source>
</evidence>
<dbReference type="Gene3D" id="2.60.40.10">
    <property type="entry name" value="Immunoglobulins"/>
    <property type="match status" value="2"/>
</dbReference>
<evidence type="ECO:0000256" key="3">
    <source>
        <dbReference type="ARBA" id="ARBA00023170"/>
    </source>
</evidence>
<comment type="caution">
    <text evidence="7">The sequence shown here is derived from an EMBL/GenBank/DDBJ whole genome shotgun (WGS) entry which is preliminary data.</text>
</comment>
<evidence type="ECO:0000256" key="5">
    <source>
        <dbReference type="ARBA" id="ARBA00043266"/>
    </source>
</evidence>
<dbReference type="InterPro" id="IPR051287">
    <property type="entry name" value="TCR_variable_region"/>
</dbReference>
<dbReference type="GO" id="GO:0042101">
    <property type="term" value="C:T cell receptor complex"/>
    <property type="evidence" value="ECO:0007669"/>
    <property type="project" value="UniProtKB-KW"/>
</dbReference>
<dbReference type="AlphaFoldDB" id="A0A7J6DDT0"/>
<feature type="domain" description="Ig-like" evidence="6">
    <location>
        <begin position="54"/>
        <end position="168"/>
    </location>
</feature>
<keyword evidence="1" id="KW-0732">Signal</keyword>
<dbReference type="Pfam" id="PF07686">
    <property type="entry name" value="V-set"/>
    <property type="match status" value="1"/>
</dbReference>
<dbReference type="EMBL" id="JAAMOB010000002">
    <property type="protein sequence ID" value="KAF4117477.1"/>
    <property type="molecule type" value="Genomic_DNA"/>
</dbReference>
<evidence type="ECO:0000256" key="1">
    <source>
        <dbReference type="ARBA" id="ARBA00022729"/>
    </source>
</evidence>
<keyword evidence="5" id="KW-0391">Immunity</keyword>
<keyword evidence="2" id="KW-1064">Adaptive immunity</keyword>
<dbReference type="PANTHER" id="PTHR19367">
    <property type="entry name" value="T-CELL RECEPTOR ALPHA CHAIN V REGION"/>
    <property type="match status" value="1"/>
</dbReference>
<keyword evidence="5" id="KW-1279">T cell receptor</keyword>
<evidence type="ECO:0000313" key="7">
    <source>
        <dbReference type="EMBL" id="KAF4117477.1"/>
    </source>
</evidence>
<dbReference type="InterPro" id="IPR013106">
    <property type="entry name" value="Ig_V-set"/>
</dbReference>
<accession>A0A7J6DDT0</accession>
<dbReference type="SUPFAM" id="SSF48726">
    <property type="entry name" value="Immunoglobulin"/>
    <property type="match status" value="2"/>
</dbReference>
<dbReference type="InterPro" id="IPR036179">
    <property type="entry name" value="Ig-like_dom_sf"/>
</dbReference>
<dbReference type="Proteomes" id="UP000579812">
    <property type="component" value="Unassembled WGS sequence"/>
</dbReference>
<keyword evidence="3" id="KW-0675">Receptor</keyword>
<dbReference type="PANTHER" id="PTHR19367:SF18">
    <property type="entry name" value="T CELL RECEPTOR ALPHA VARIABLE 16"/>
    <property type="match status" value="1"/>
</dbReference>
<evidence type="ECO:0000313" key="8">
    <source>
        <dbReference type="Proteomes" id="UP000579812"/>
    </source>
</evidence>
<name>A0A7J6DDT0_9TELE</name>
<evidence type="ECO:0000256" key="2">
    <source>
        <dbReference type="ARBA" id="ARBA00023130"/>
    </source>
</evidence>
<dbReference type="SMART" id="SM00406">
    <property type="entry name" value="IGv"/>
    <property type="match status" value="1"/>
</dbReference>
<proteinExistence type="predicted"/>
<organism evidence="7 8">
    <name type="scientific">Onychostoma macrolepis</name>
    <dbReference type="NCBI Taxonomy" id="369639"/>
    <lineage>
        <taxon>Eukaryota</taxon>
        <taxon>Metazoa</taxon>
        <taxon>Chordata</taxon>
        <taxon>Craniata</taxon>
        <taxon>Vertebrata</taxon>
        <taxon>Euteleostomi</taxon>
        <taxon>Actinopterygii</taxon>
        <taxon>Neopterygii</taxon>
        <taxon>Teleostei</taxon>
        <taxon>Ostariophysi</taxon>
        <taxon>Cypriniformes</taxon>
        <taxon>Cyprinidae</taxon>
        <taxon>Acrossocheilinae</taxon>
        <taxon>Onychostoma</taxon>
    </lineage>
</organism>
<dbReference type="PROSITE" id="PS50835">
    <property type="entry name" value="IG_LIKE"/>
    <property type="match status" value="1"/>
</dbReference>
<dbReference type="InterPro" id="IPR013783">
    <property type="entry name" value="Ig-like_fold"/>
</dbReference>
<dbReference type="GO" id="GO:0002250">
    <property type="term" value="P:adaptive immune response"/>
    <property type="evidence" value="ECO:0007669"/>
    <property type="project" value="UniProtKB-KW"/>
</dbReference>
<evidence type="ECO:0000256" key="4">
    <source>
        <dbReference type="ARBA" id="ARBA00023319"/>
    </source>
</evidence>
<sequence length="183" mass="20857">MESVKETMTSDIDPRFSTKLRKEKQATKEIKRVDLMISSAAVSDSALYYCALRPTVTGNTSTLYKNLTQMKCTNIFLYKYSYSSADYLHWYRQYPGSAPEFIVLISDGVKQAQESYVDSRFTAKVTKDKENHVDLEISSASISDSALYYCALEPTVTGNTRTLYKNLTQNCTYITHIQPSYLH</sequence>
<keyword evidence="4" id="KW-0393">Immunoglobulin domain</keyword>
<gene>
    <name evidence="7" type="ORF">G5714_002030</name>
</gene>